<name>A0AAV0EDP4_9ASTE</name>
<keyword evidence="11" id="KW-1185">Reference proteome</keyword>
<evidence type="ECO:0000256" key="8">
    <source>
        <dbReference type="PROSITE-ProRule" id="PRU00108"/>
    </source>
</evidence>
<proteinExistence type="inferred from homology"/>
<dbReference type="Proteomes" id="UP001152523">
    <property type="component" value="Unassembled WGS sequence"/>
</dbReference>
<dbReference type="InterPro" id="IPR008422">
    <property type="entry name" value="KN_HD"/>
</dbReference>
<protein>
    <recommendedName>
        <fullName evidence="9">Homeobox domain-containing protein</fullName>
    </recommendedName>
</protein>
<dbReference type="Pfam" id="PF07526">
    <property type="entry name" value="POX"/>
    <property type="match status" value="1"/>
</dbReference>
<dbReference type="GO" id="GO:0006355">
    <property type="term" value="P:regulation of DNA-templated transcription"/>
    <property type="evidence" value="ECO:0007669"/>
    <property type="project" value="InterPro"/>
</dbReference>
<comment type="caution">
    <text evidence="10">The sequence shown here is derived from an EMBL/GenBank/DDBJ whole genome shotgun (WGS) entry which is preliminary data.</text>
</comment>
<feature type="DNA-binding region" description="Homeobox" evidence="8">
    <location>
        <begin position="288"/>
        <end position="328"/>
    </location>
</feature>
<dbReference type="Gene3D" id="1.10.10.60">
    <property type="entry name" value="Homeodomain-like"/>
    <property type="match status" value="1"/>
</dbReference>
<dbReference type="EMBL" id="CAMAPF010000915">
    <property type="protein sequence ID" value="CAH9120660.1"/>
    <property type="molecule type" value="Genomic_DNA"/>
</dbReference>
<dbReference type="PANTHER" id="PTHR11850">
    <property type="entry name" value="HOMEOBOX PROTEIN TRANSCRIPTION FACTORS"/>
    <property type="match status" value="1"/>
</dbReference>
<dbReference type="InterPro" id="IPR006563">
    <property type="entry name" value="POX_dom"/>
</dbReference>
<dbReference type="PROSITE" id="PS50071">
    <property type="entry name" value="HOMEOBOX_2"/>
    <property type="match status" value="1"/>
</dbReference>
<dbReference type="AlphaFoldDB" id="A0AAV0EDP4"/>
<organism evidence="10 11">
    <name type="scientific">Cuscuta epithymum</name>
    <dbReference type="NCBI Taxonomy" id="186058"/>
    <lineage>
        <taxon>Eukaryota</taxon>
        <taxon>Viridiplantae</taxon>
        <taxon>Streptophyta</taxon>
        <taxon>Embryophyta</taxon>
        <taxon>Tracheophyta</taxon>
        <taxon>Spermatophyta</taxon>
        <taxon>Magnoliopsida</taxon>
        <taxon>eudicotyledons</taxon>
        <taxon>Gunneridae</taxon>
        <taxon>Pentapetalae</taxon>
        <taxon>asterids</taxon>
        <taxon>lamiids</taxon>
        <taxon>Solanales</taxon>
        <taxon>Convolvulaceae</taxon>
        <taxon>Cuscuteae</taxon>
        <taxon>Cuscuta</taxon>
        <taxon>Cuscuta subgen. Cuscuta</taxon>
    </lineage>
</organism>
<evidence type="ECO:0000256" key="3">
    <source>
        <dbReference type="ARBA" id="ARBA00023015"/>
    </source>
</evidence>
<dbReference type="InterPro" id="IPR050224">
    <property type="entry name" value="TALE_homeobox"/>
</dbReference>
<keyword evidence="6" id="KW-0804">Transcription</keyword>
<feature type="domain" description="Homeobox" evidence="9">
    <location>
        <begin position="286"/>
        <end position="327"/>
    </location>
</feature>
<dbReference type="CDD" id="cd00086">
    <property type="entry name" value="homeodomain"/>
    <property type="match status" value="1"/>
</dbReference>
<gene>
    <name evidence="10" type="ORF">CEPIT_LOCUS23143</name>
</gene>
<comment type="subcellular location">
    <subcellularLocation>
        <location evidence="1 8">Nucleus</location>
    </subcellularLocation>
</comment>
<keyword evidence="5 8" id="KW-0371">Homeobox</keyword>
<evidence type="ECO:0000256" key="7">
    <source>
        <dbReference type="ARBA" id="ARBA00023242"/>
    </source>
</evidence>
<evidence type="ECO:0000256" key="2">
    <source>
        <dbReference type="ARBA" id="ARBA00006454"/>
    </source>
</evidence>
<accession>A0AAV0EDP4</accession>
<keyword evidence="3" id="KW-0805">Transcription regulation</keyword>
<keyword evidence="7 8" id="KW-0539">Nucleus</keyword>
<dbReference type="SUPFAM" id="SSF46689">
    <property type="entry name" value="Homeodomain-like"/>
    <property type="match status" value="1"/>
</dbReference>
<dbReference type="Pfam" id="PF05920">
    <property type="entry name" value="Homeobox_KN"/>
    <property type="match status" value="1"/>
</dbReference>
<evidence type="ECO:0000256" key="5">
    <source>
        <dbReference type="ARBA" id="ARBA00023155"/>
    </source>
</evidence>
<sequence>MVSQNSHQEPSILHQFTTSYSMTGQPHGLGFHSFGQPQITHTRHVMDDLLRAQKLSPPWQTSLNQITSAINPAFVNQMGMCGCISSSPTSSISIFSGTGESFLTQSKYLRPAQLLLHEMVSLAEKPSHSGCSEKYIKRLSRHGKKGSFRLRSVLSVEFLDNDKIVELIALLEGVESGYEKYYHEMEEIVTSFEAIAGVGAGKSYTALALQAMSRHFCNLREAIFSQIKKVVGEISEDKTQKFDTKEVRIQRVFLQQLGAVQSLRQSWGQIRGLPGTSVAILRAWLFEHFLHPYPDDLEKLMLASQTGLTKNQVSNWFINARVRLWKPMIEELYRKEFADASEESTITKQAAAITYSAVE</sequence>
<dbReference type="InterPro" id="IPR009057">
    <property type="entry name" value="Homeodomain-like_sf"/>
</dbReference>
<dbReference type="SMART" id="SM00574">
    <property type="entry name" value="POX"/>
    <property type="match status" value="1"/>
</dbReference>
<evidence type="ECO:0000313" key="10">
    <source>
        <dbReference type="EMBL" id="CAH9120660.1"/>
    </source>
</evidence>
<dbReference type="GO" id="GO:0005634">
    <property type="term" value="C:nucleus"/>
    <property type="evidence" value="ECO:0007669"/>
    <property type="project" value="UniProtKB-SubCell"/>
</dbReference>
<evidence type="ECO:0000259" key="9">
    <source>
        <dbReference type="PROSITE" id="PS50071"/>
    </source>
</evidence>
<evidence type="ECO:0000313" key="11">
    <source>
        <dbReference type="Proteomes" id="UP001152523"/>
    </source>
</evidence>
<comment type="similarity">
    <text evidence="2">Belongs to the TALE/BELL homeobox family.</text>
</comment>
<evidence type="ECO:0000256" key="4">
    <source>
        <dbReference type="ARBA" id="ARBA00023125"/>
    </source>
</evidence>
<dbReference type="InterPro" id="IPR001356">
    <property type="entry name" value="HD"/>
</dbReference>
<dbReference type="GO" id="GO:0003677">
    <property type="term" value="F:DNA binding"/>
    <property type="evidence" value="ECO:0007669"/>
    <property type="project" value="UniProtKB-UniRule"/>
</dbReference>
<reference evidence="10" key="1">
    <citation type="submission" date="2022-07" db="EMBL/GenBank/DDBJ databases">
        <authorList>
            <person name="Macas J."/>
            <person name="Novak P."/>
            <person name="Neumann P."/>
        </authorList>
    </citation>
    <scope>NUCLEOTIDE SEQUENCE</scope>
</reference>
<evidence type="ECO:0000256" key="1">
    <source>
        <dbReference type="ARBA" id="ARBA00004123"/>
    </source>
</evidence>
<evidence type="ECO:0000256" key="6">
    <source>
        <dbReference type="ARBA" id="ARBA00023163"/>
    </source>
</evidence>
<keyword evidence="4 8" id="KW-0238">DNA-binding</keyword>
<dbReference type="SMART" id="SM00389">
    <property type="entry name" value="HOX"/>
    <property type="match status" value="1"/>
</dbReference>